<dbReference type="AlphaFoldDB" id="A0A9P1MB62"/>
<evidence type="ECO:0000259" key="4">
    <source>
        <dbReference type="Pfam" id="PF00561"/>
    </source>
</evidence>
<proteinExistence type="inferred from homology"/>
<dbReference type="PRINTS" id="PR00111">
    <property type="entry name" value="ABHYDROLASE"/>
</dbReference>
<reference evidence="5" key="1">
    <citation type="submission" date="2022-11" db="EMBL/GenBank/DDBJ databases">
        <authorList>
            <person name="Scott C."/>
            <person name="Bruce N."/>
        </authorList>
    </citation>
    <scope>NUCLEOTIDE SEQUENCE</scope>
</reference>
<dbReference type="GO" id="GO:0016787">
    <property type="term" value="F:hydrolase activity"/>
    <property type="evidence" value="ECO:0007669"/>
    <property type="project" value="UniProtKB-KW"/>
</dbReference>
<feature type="signal peptide" evidence="3">
    <location>
        <begin position="1"/>
        <end position="24"/>
    </location>
</feature>
<evidence type="ECO:0000256" key="2">
    <source>
        <dbReference type="ARBA" id="ARBA00038334"/>
    </source>
</evidence>
<feature type="domain" description="AB hydrolase-1" evidence="4">
    <location>
        <begin position="61"/>
        <end position="320"/>
    </location>
</feature>
<keyword evidence="6" id="KW-1185">Reference proteome</keyword>
<accession>A0A9P1MB62</accession>
<organism evidence="5 6">
    <name type="scientific">Parascedosporium putredinis</name>
    <dbReference type="NCBI Taxonomy" id="1442378"/>
    <lineage>
        <taxon>Eukaryota</taxon>
        <taxon>Fungi</taxon>
        <taxon>Dikarya</taxon>
        <taxon>Ascomycota</taxon>
        <taxon>Pezizomycotina</taxon>
        <taxon>Sordariomycetes</taxon>
        <taxon>Hypocreomycetidae</taxon>
        <taxon>Microascales</taxon>
        <taxon>Microascaceae</taxon>
        <taxon>Parascedosporium</taxon>
    </lineage>
</organism>
<dbReference type="PRINTS" id="PR00412">
    <property type="entry name" value="EPOXHYDRLASE"/>
</dbReference>
<keyword evidence="1" id="KW-0378">Hydrolase</keyword>
<sequence>MKPHRLLGFLSGAWLTLGCPAAEATPTPPRDLGFAHTREYAIIGTNVYSYLLSEPSPAAAVDPHLTALGYRVVAPDMLGYGRTNAPLDTKRFSLKNMSDDLARLVKKVAGNEQVILGGHDWGGAMVYRAALWHPELYKGIFSVCTPYFPPTTQYVDLKDQIAAGITPSFGYQLQLREPAIDLKLLGSAKIRQVLLALYGATTPAGQPGFDARTGLLFDNMPKLGSSPLVSDADVSYYTTEYLKNTMRGPLNWYRTAQVNFQDELALLRTPGGINFTMPGLYVGATLDTALPPSMSVGMEKYFPKGGLTRGEVVASHWALWHAARDVNVLLGQWISGLEAASPSINRAADADADPCSSIKLAARRLPAFSRPCHR</sequence>
<dbReference type="OrthoDB" id="408373at2759"/>
<dbReference type="Proteomes" id="UP000838763">
    <property type="component" value="Unassembled WGS sequence"/>
</dbReference>
<evidence type="ECO:0000313" key="5">
    <source>
        <dbReference type="EMBL" id="CAI4214371.1"/>
    </source>
</evidence>
<feature type="chain" id="PRO_5040442296" description="AB hydrolase-1 domain-containing protein" evidence="3">
    <location>
        <begin position="25"/>
        <end position="374"/>
    </location>
</feature>
<keyword evidence="3" id="KW-0732">Signal</keyword>
<dbReference type="PROSITE" id="PS51257">
    <property type="entry name" value="PROKAR_LIPOPROTEIN"/>
    <property type="match status" value="1"/>
</dbReference>
<gene>
    <name evidence="5" type="ORF">PPNO1_LOCUS4100</name>
</gene>
<protein>
    <recommendedName>
        <fullName evidence="4">AB hydrolase-1 domain-containing protein</fullName>
    </recommendedName>
</protein>
<evidence type="ECO:0000313" key="6">
    <source>
        <dbReference type="Proteomes" id="UP000838763"/>
    </source>
</evidence>
<dbReference type="PANTHER" id="PTHR43329">
    <property type="entry name" value="EPOXIDE HYDROLASE"/>
    <property type="match status" value="1"/>
</dbReference>
<dbReference type="InterPro" id="IPR000073">
    <property type="entry name" value="AB_hydrolase_1"/>
</dbReference>
<comment type="caution">
    <text evidence="5">The sequence shown here is derived from an EMBL/GenBank/DDBJ whole genome shotgun (WGS) entry which is preliminary data.</text>
</comment>
<comment type="similarity">
    <text evidence="2">Belongs to the AB hydrolase superfamily. Epoxide hydrolase family.</text>
</comment>
<dbReference type="Pfam" id="PF00561">
    <property type="entry name" value="Abhydrolase_1"/>
    <property type="match status" value="1"/>
</dbReference>
<dbReference type="InterPro" id="IPR000639">
    <property type="entry name" value="Epox_hydrolase-like"/>
</dbReference>
<evidence type="ECO:0000256" key="1">
    <source>
        <dbReference type="ARBA" id="ARBA00022801"/>
    </source>
</evidence>
<evidence type="ECO:0000256" key="3">
    <source>
        <dbReference type="SAM" id="SignalP"/>
    </source>
</evidence>
<dbReference type="InterPro" id="IPR029058">
    <property type="entry name" value="AB_hydrolase_fold"/>
</dbReference>
<dbReference type="SUPFAM" id="SSF53474">
    <property type="entry name" value="alpha/beta-Hydrolases"/>
    <property type="match status" value="1"/>
</dbReference>
<name>A0A9P1MB62_9PEZI</name>
<dbReference type="Gene3D" id="3.40.50.1820">
    <property type="entry name" value="alpha/beta hydrolase"/>
    <property type="match status" value="1"/>
</dbReference>
<dbReference type="EMBL" id="CALLCH030000011">
    <property type="protein sequence ID" value="CAI4214371.1"/>
    <property type="molecule type" value="Genomic_DNA"/>
</dbReference>